<dbReference type="PANTHER" id="PTHR42953">
    <property type="entry name" value="HIGH-AFFINITY ZINC UPTAKE SYSTEM PROTEIN ZNUA-RELATED"/>
    <property type="match status" value="1"/>
</dbReference>
<dbReference type="GO" id="GO:0007155">
    <property type="term" value="P:cell adhesion"/>
    <property type="evidence" value="ECO:0007669"/>
    <property type="project" value="InterPro"/>
</dbReference>
<dbReference type="PANTHER" id="PTHR42953:SF1">
    <property type="entry name" value="METAL-BINDING PROTEIN HI_0362-RELATED"/>
    <property type="match status" value="1"/>
</dbReference>
<feature type="signal peptide" evidence="7">
    <location>
        <begin position="1"/>
        <end position="41"/>
    </location>
</feature>
<dbReference type="InterPro" id="IPR050492">
    <property type="entry name" value="Bact_metal-bind_prot9"/>
</dbReference>
<evidence type="ECO:0000256" key="3">
    <source>
        <dbReference type="ARBA" id="ARBA00022448"/>
    </source>
</evidence>
<keyword evidence="4" id="KW-0479">Metal-binding</keyword>
<name>A0AAJ2BI71_9HYPH</name>
<dbReference type="PRINTS" id="PR00691">
    <property type="entry name" value="ADHESINB"/>
</dbReference>
<keyword evidence="3 6" id="KW-0813">Transport</keyword>
<organism evidence="8 9">
    <name type="scientific">Agrobacterium larrymoorei</name>
    <dbReference type="NCBI Taxonomy" id="160699"/>
    <lineage>
        <taxon>Bacteria</taxon>
        <taxon>Pseudomonadati</taxon>
        <taxon>Pseudomonadota</taxon>
        <taxon>Alphaproteobacteria</taxon>
        <taxon>Hyphomicrobiales</taxon>
        <taxon>Rhizobiaceae</taxon>
        <taxon>Rhizobium/Agrobacterium group</taxon>
        <taxon>Agrobacterium</taxon>
    </lineage>
</organism>
<dbReference type="AlphaFoldDB" id="A0AAJ2BI71"/>
<comment type="similarity">
    <text evidence="2 6">Belongs to the bacterial solute-binding protein 9 family.</text>
</comment>
<feature type="chain" id="PRO_5042567053" evidence="7">
    <location>
        <begin position="42"/>
        <end position="314"/>
    </location>
</feature>
<reference evidence="8" key="1">
    <citation type="submission" date="2023-08" db="EMBL/GenBank/DDBJ databases">
        <title>Functional and genomic diversity of the sorghum phyllosphere microbiome.</title>
        <authorList>
            <person name="Shade A."/>
        </authorList>
    </citation>
    <scope>NUCLEOTIDE SEQUENCE</scope>
    <source>
        <strain evidence="8">SORGH_AS_0974</strain>
    </source>
</reference>
<protein>
    <submittedName>
        <fullName evidence="8">Manganese/iron transport system substrate-binding protein</fullName>
    </submittedName>
</protein>
<evidence type="ECO:0000256" key="1">
    <source>
        <dbReference type="ARBA" id="ARBA00004196"/>
    </source>
</evidence>
<dbReference type="InterPro" id="IPR006128">
    <property type="entry name" value="Lipoprotein_PsaA-like"/>
</dbReference>
<dbReference type="EMBL" id="JAVIZC010000003">
    <property type="protein sequence ID" value="MDR6103431.1"/>
    <property type="molecule type" value="Genomic_DNA"/>
</dbReference>
<comment type="caution">
    <text evidence="8">The sequence shown here is derived from an EMBL/GenBank/DDBJ whole genome shotgun (WGS) entry which is preliminary data.</text>
</comment>
<comment type="subcellular location">
    <subcellularLocation>
        <location evidence="1">Cell envelope</location>
    </subcellularLocation>
</comment>
<dbReference type="SUPFAM" id="SSF53807">
    <property type="entry name" value="Helical backbone' metal receptor"/>
    <property type="match status" value="1"/>
</dbReference>
<sequence length="314" mass="34032">MPPTLLLRINRKKGLIIVMKLTRSTFLAFCAVACLPFSAVAAEKPKVITTFTIIADMARNVAGDAADVESITKPGAEIHNYQPTPRDILKARDANLVLWNGLNLELWFQKFLANLSGVPNVVVSDGVAPISISGGAYNGKPNPHAWMSPDNALIYVENIRKALTGIDPDHADVYAANAKAYSDKIKQEIQPMRDAIAALPENKRWLVTSEGAFSYLARDFGLKELFLWPVNADSQGTPQQVRGVIDAMRASNVHVIFSESTVSPDPAKQVAKETGANYGGILYVDSLSEANGPVPTYLDLLRTTTATIVKGLSQ</sequence>
<evidence type="ECO:0000256" key="7">
    <source>
        <dbReference type="SAM" id="SignalP"/>
    </source>
</evidence>
<dbReference type="CDD" id="cd01137">
    <property type="entry name" value="PsaA"/>
    <property type="match status" value="1"/>
</dbReference>
<evidence type="ECO:0000313" key="8">
    <source>
        <dbReference type="EMBL" id="MDR6103431.1"/>
    </source>
</evidence>
<dbReference type="GO" id="GO:0030313">
    <property type="term" value="C:cell envelope"/>
    <property type="evidence" value="ECO:0007669"/>
    <property type="project" value="UniProtKB-SubCell"/>
</dbReference>
<keyword evidence="5 7" id="KW-0732">Signal</keyword>
<proteinExistence type="inferred from homology"/>
<evidence type="ECO:0000256" key="5">
    <source>
        <dbReference type="ARBA" id="ARBA00022729"/>
    </source>
</evidence>
<gene>
    <name evidence="8" type="ORF">QE369_003628</name>
</gene>
<evidence type="ECO:0000313" key="9">
    <source>
        <dbReference type="Proteomes" id="UP001255601"/>
    </source>
</evidence>
<evidence type="ECO:0000256" key="6">
    <source>
        <dbReference type="RuleBase" id="RU003512"/>
    </source>
</evidence>
<dbReference type="PRINTS" id="PR00690">
    <property type="entry name" value="ADHESNFAMILY"/>
</dbReference>
<evidence type="ECO:0000256" key="4">
    <source>
        <dbReference type="ARBA" id="ARBA00022723"/>
    </source>
</evidence>
<dbReference type="Proteomes" id="UP001255601">
    <property type="component" value="Unassembled WGS sequence"/>
</dbReference>
<dbReference type="Pfam" id="PF01297">
    <property type="entry name" value="ZnuA"/>
    <property type="match status" value="1"/>
</dbReference>
<accession>A0AAJ2BI71</accession>
<evidence type="ECO:0000256" key="2">
    <source>
        <dbReference type="ARBA" id="ARBA00011028"/>
    </source>
</evidence>
<dbReference type="Gene3D" id="3.40.50.1980">
    <property type="entry name" value="Nitrogenase molybdenum iron protein domain"/>
    <property type="match status" value="2"/>
</dbReference>
<dbReference type="InterPro" id="IPR006127">
    <property type="entry name" value="ZnuA-like"/>
</dbReference>
<dbReference type="GO" id="GO:0046872">
    <property type="term" value="F:metal ion binding"/>
    <property type="evidence" value="ECO:0007669"/>
    <property type="project" value="UniProtKB-KW"/>
</dbReference>
<dbReference type="GO" id="GO:0030001">
    <property type="term" value="P:metal ion transport"/>
    <property type="evidence" value="ECO:0007669"/>
    <property type="project" value="InterPro"/>
</dbReference>
<dbReference type="InterPro" id="IPR006129">
    <property type="entry name" value="AdhesinB"/>
</dbReference>